<name>U6MHR9_9EIME</name>
<protein>
    <submittedName>
        <fullName evidence="3">Uncharacterized protein</fullName>
    </submittedName>
</protein>
<proteinExistence type="predicted"/>
<dbReference type="OrthoDB" id="442298at2759"/>
<evidence type="ECO:0000313" key="3">
    <source>
        <dbReference type="EMBL" id="CDJ63807.1"/>
    </source>
</evidence>
<feature type="region of interest" description="Disordered" evidence="2">
    <location>
        <begin position="655"/>
        <end position="712"/>
    </location>
</feature>
<dbReference type="EMBL" id="HG722872">
    <property type="protein sequence ID" value="CDJ63807.1"/>
    <property type="molecule type" value="Genomic_DNA"/>
</dbReference>
<evidence type="ECO:0000256" key="1">
    <source>
        <dbReference type="SAM" id="Coils"/>
    </source>
</evidence>
<evidence type="ECO:0000256" key="2">
    <source>
        <dbReference type="SAM" id="MobiDB-lite"/>
    </source>
</evidence>
<dbReference type="GO" id="GO:0035735">
    <property type="term" value="P:intraciliary transport involved in cilium assembly"/>
    <property type="evidence" value="ECO:0007669"/>
    <property type="project" value="InterPro"/>
</dbReference>
<dbReference type="Proteomes" id="UP000030754">
    <property type="component" value="Unassembled WGS sequence"/>
</dbReference>
<sequence>MTINTPVSAVTCGVGTVGTLQSTDHPDVKDSLDAECPAVPSEDRILDFLTFLDQTASNSVACDGQSLRQTHPSVDSTRNANLLSRISTLEVELEDKEHNLKALRELREREKLQGERLRRQLQLQLQEELTRTTEKYERQSARQQELLCQLQDEKKEMASRYQRLADEMRELERRFSAKTAELHKQYGKELERQRKAFLSGEKARRDAWERDRAQEIKEITIKGLEPEIQRLLDKHRNEKRCLEEKLKKVANDVRRVNSALGLRLTAAHLKCSHFLPLRLKSEQTLFSDTTAFETPQMKSQLEQELASQKALAARQMEEAFEAERSQHRQEVREMQERFEAEMRREKELLMAKHREEAAKWESEIKDGKKSLQGEITKAREEEQQRCKEVANQFVAEMERLRQSHAAEVRQAEDSAKAKEKELVAKMEVAKAAAIKEAVETAKKEMEADCHKKIEHLLERLSEEQVEAQSRLEGQCSEALAAAQANFEKTKSELASEKEKLEAELKAANEKRLSLEIYISRLETEAELKDKMQKELQTALDEVSGKAQEQCQQLETQRQTLDDLSSKLAAANEQIKEMKIKENSRMEKVEIKVRETIKAKDQTIQSLKDELAASNTKVEHLRNLMSRQRLELMKGISSSDFFPADSVESTAASLLPPINKNKTSDLVGNNSNYLTASSRLRRGTGTERKAAARVHTKPKNGFDSSLSKRETKD</sequence>
<gene>
    <name evidence="3" type="ORF">ENH_00052410</name>
</gene>
<accession>U6MHR9</accession>
<dbReference type="AlphaFoldDB" id="U6MHR9"/>
<feature type="coiled-coil region" evidence="1">
    <location>
        <begin position="394"/>
        <end position="421"/>
    </location>
</feature>
<feature type="coiled-coil region" evidence="1">
    <location>
        <begin position="232"/>
        <end position="259"/>
    </location>
</feature>
<feature type="coiled-coil region" evidence="1">
    <location>
        <begin position="79"/>
        <end position="181"/>
    </location>
</feature>
<dbReference type="PANTHER" id="PTHR31540">
    <property type="entry name" value="CENTROSOMAL PROTEIN OF 131 KDA"/>
    <property type="match status" value="1"/>
</dbReference>
<dbReference type="PANTHER" id="PTHR31540:SF1">
    <property type="entry name" value="CENTROSOMAL PROTEIN OF 131 KDA"/>
    <property type="match status" value="1"/>
</dbReference>
<dbReference type="RefSeq" id="XP_013439132.1">
    <property type="nucleotide sequence ID" value="XM_013583678.1"/>
</dbReference>
<reference evidence="3" key="1">
    <citation type="submission" date="2013-10" db="EMBL/GenBank/DDBJ databases">
        <title>Genomic analysis of the causative agents of coccidiosis in chickens.</title>
        <authorList>
            <person name="Reid A.J."/>
            <person name="Blake D."/>
            <person name="Billington K."/>
            <person name="Browne H."/>
            <person name="Dunn M."/>
            <person name="Hung S."/>
            <person name="Kawahara F."/>
            <person name="Miranda-Saavedra D."/>
            <person name="Mourier T."/>
            <person name="Nagra H."/>
            <person name="Otto T.D."/>
            <person name="Rawlings N."/>
            <person name="Sanchez A."/>
            <person name="Sanders M."/>
            <person name="Subramaniam C."/>
            <person name="Tay Y."/>
            <person name="Dear P."/>
            <person name="Doerig C."/>
            <person name="Gruber A."/>
            <person name="Parkinson J."/>
            <person name="Shirley M."/>
            <person name="Wan K.L."/>
            <person name="Berriman M."/>
            <person name="Tomley F."/>
            <person name="Pain A."/>
        </authorList>
    </citation>
    <scope>NUCLEOTIDE SEQUENCE [LARGE SCALE GENOMIC DNA]</scope>
    <source>
        <strain evidence="3">Houghton</strain>
    </source>
</reference>
<reference evidence="3" key="2">
    <citation type="submission" date="2013-10" db="EMBL/GenBank/DDBJ databases">
        <authorList>
            <person name="Aslett M."/>
        </authorList>
    </citation>
    <scope>NUCLEOTIDE SEQUENCE [LARGE SCALE GENOMIC DNA]</scope>
    <source>
        <strain evidence="3">Houghton</strain>
    </source>
</reference>
<dbReference type="GeneID" id="25475388"/>
<feature type="coiled-coil region" evidence="1">
    <location>
        <begin position="298"/>
        <end position="370"/>
    </location>
</feature>
<keyword evidence="4" id="KW-1185">Reference proteome</keyword>
<feature type="coiled-coil region" evidence="1">
    <location>
        <begin position="450"/>
        <end position="623"/>
    </location>
</feature>
<dbReference type="VEuPathDB" id="ToxoDB:ENH_00052410"/>
<organism evidence="3 4">
    <name type="scientific">Eimeria necatrix</name>
    <dbReference type="NCBI Taxonomy" id="51315"/>
    <lineage>
        <taxon>Eukaryota</taxon>
        <taxon>Sar</taxon>
        <taxon>Alveolata</taxon>
        <taxon>Apicomplexa</taxon>
        <taxon>Conoidasida</taxon>
        <taxon>Coccidia</taxon>
        <taxon>Eucoccidiorida</taxon>
        <taxon>Eimeriorina</taxon>
        <taxon>Eimeriidae</taxon>
        <taxon>Eimeria</taxon>
    </lineage>
</organism>
<dbReference type="GO" id="GO:0005929">
    <property type="term" value="C:cilium"/>
    <property type="evidence" value="ECO:0007669"/>
    <property type="project" value="GOC"/>
</dbReference>
<feature type="compositionally biased region" description="Polar residues" evidence="2">
    <location>
        <begin position="659"/>
        <end position="677"/>
    </location>
</feature>
<dbReference type="InterPro" id="IPR030465">
    <property type="entry name" value="CEP131"/>
</dbReference>
<evidence type="ECO:0000313" key="4">
    <source>
        <dbReference type="Proteomes" id="UP000030754"/>
    </source>
</evidence>
<keyword evidence="1" id="KW-0175">Coiled coil</keyword>